<dbReference type="InterPro" id="IPR001818">
    <property type="entry name" value="Pept_M10_metallopeptidase"/>
</dbReference>
<protein>
    <recommendedName>
        <fullName evidence="6">Peptidase M10 metallopeptidase domain-containing protein</fullName>
    </recommendedName>
</protein>
<proteinExistence type="predicted"/>
<evidence type="ECO:0000256" key="2">
    <source>
        <dbReference type="ARBA" id="ARBA00022723"/>
    </source>
</evidence>
<dbReference type="EMBL" id="MFVU01000005">
    <property type="protein sequence ID" value="OGJ02373.1"/>
    <property type="molecule type" value="Genomic_DNA"/>
</dbReference>
<name>A0A1F6Y7N3_9BACT</name>
<comment type="caution">
    <text evidence="7">The sequence shown here is derived from an EMBL/GenBank/DDBJ whole genome shotgun (WGS) entry which is preliminary data.</text>
</comment>
<dbReference type="SUPFAM" id="SSF55486">
    <property type="entry name" value="Metalloproteases ('zincins'), catalytic domain"/>
    <property type="match status" value="1"/>
</dbReference>
<evidence type="ECO:0000259" key="6">
    <source>
        <dbReference type="Pfam" id="PF00413"/>
    </source>
</evidence>
<dbReference type="GO" id="GO:0006508">
    <property type="term" value="P:proteolysis"/>
    <property type="evidence" value="ECO:0007669"/>
    <property type="project" value="UniProtKB-KW"/>
</dbReference>
<dbReference type="GO" id="GO:0008270">
    <property type="term" value="F:zinc ion binding"/>
    <property type="evidence" value="ECO:0007669"/>
    <property type="project" value="InterPro"/>
</dbReference>
<dbReference type="Pfam" id="PF00413">
    <property type="entry name" value="Peptidase_M10"/>
    <property type="match status" value="1"/>
</dbReference>
<feature type="domain" description="Peptidase M10 metallopeptidase" evidence="6">
    <location>
        <begin position="222"/>
        <end position="269"/>
    </location>
</feature>
<keyword evidence="4" id="KW-0862">Zinc</keyword>
<evidence type="ECO:0000256" key="4">
    <source>
        <dbReference type="ARBA" id="ARBA00022833"/>
    </source>
</evidence>
<evidence type="ECO:0000256" key="1">
    <source>
        <dbReference type="ARBA" id="ARBA00022670"/>
    </source>
</evidence>
<keyword evidence="5" id="KW-0175">Coiled coil</keyword>
<gene>
    <name evidence="7" type="ORF">A3G53_00055</name>
</gene>
<accession>A0A1F6Y7N3</accession>
<feature type="coiled-coil region" evidence="5">
    <location>
        <begin position="107"/>
        <end position="173"/>
    </location>
</feature>
<dbReference type="Proteomes" id="UP000178645">
    <property type="component" value="Unassembled WGS sequence"/>
</dbReference>
<evidence type="ECO:0000256" key="3">
    <source>
        <dbReference type="ARBA" id="ARBA00022801"/>
    </source>
</evidence>
<reference evidence="7 8" key="1">
    <citation type="journal article" date="2016" name="Nat. Commun.">
        <title>Thousands of microbial genomes shed light on interconnected biogeochemical processes in an aquifer system.</title>
        <authorList>
            <person name="Anantharaman K."/>
            <person name="Brown C.T."/>
            <person name="Hug L.A."/>
            <person name="Sharon I."/>
            <person name="Castelle C.J."/>
            <person name="Probst A.J."/>
            <person name="Thomas B.C."/>
            <person name="Singh A."/>
            <person name="Wilkins M.J."/>
            <person name="Karaoz U."/>
            <person name="Brodie E.L."/>
            <person name="Williams K.H."/>
            <person name="Hubbard S.S."/>
            <person name="Banfield J.F."/>
        </authorList>
    </citation>
    <scope>NUCLEOTIDE SEQUENCE [LARGE SCALE GENOMIC DNA]</scope>
</reference>
<keyword evidence="1" id="KW-0645">Protease</keyword>
<evidence type="ECO:0000256" key="5">
    <source>
        <dbReference type="SAM" id="Coils"/>
    </source>
</evidence>
<dbReference type="GO" id="GO:0031012">
    <property type="term" value="C:extracellular matrix"/>
    <property type="evidence" value="ECO:0007669"/>
    <property type="project" value="InterPro"/>
</dbReference>
<keyword evidence="2" id="KW-0479">Metal-binding</keyword>
<dbReference type="GO" id="GO:0004222">
    <property type="term" value="F:metalloendopeptidase activity"/>
    <property type="evidence" value="ECO:0007669"/>
    <property type="project" value="InterPro"/>
</dbReference>
<evidence type="ECO:0000313" key="8">
    <source>
        <dbReference type="Proteomes" id="UP000178645"/>
    </source>
</evidence>
<dbReference type="Gene3D" id="3.40.390.10">
    <property type="entry name" value="Collagenase (Catalytic Domain)"/>
    <property type="match status" value="1"/>
</dbReference>
<organism evidence="7 8">
    <name type="scientific">Candidatus Nomurabacteria bacterium RIFCSPLOWO2_12_FULL_44_11</name>
    <dbReference type="NCBI Taxonomy" id="1801796"/>
    <lineage>
        <taxon>Bacteria</taxon>
        <taxon>Candidatus Nomuraibacteriota</taxon>
    </lineage>
</organism>
<dbReference type="InterPro" id="IPR021190">
    <property type="entry name" value="Pept_M10A"/>
</dbReference>
<dbReference type="AlphaFoldDB" id="A0A1F6Y7N3"/>
<evidence type="ECO:0000313" key="7">
    <source>
        <dbReference type="EMBL" id="OGJ02373.1"/>
    </source>
</evidence>
<keyword evidence="3" id="KW-0378">Hydrolase</keyword>
<dbReference type="PRINTS" id="PR00138">
    <property type="entry name" value="MATRIXIN"/>
</dbReference>
<sequence>MKNYLATLGILLIIAAVGWQFKNKFFSTPCAEPTPYNLGTFDTKFNISKKYFLDAITEAEAIWEKPSGLDLFVYQPEDSSRDVLKINLVYDYRQQATSKLKSLGIEVSNTRASYDSLKEQFEKLRESYEVEKAQFEEKIAKWNRGPRNNRSEFEELQSMQDDLNEKADEINAMVVALNRLVATLNLSVEKYNTVNTARGESFEEGVFYSDGTRRSIDIYEFSSREKLLRVLAHEFGHALDLPHVADSKAIMYELNQGNTLKPTQADLAALRAKCAE</sequence>
<dbReference type="InterPro" id="IPR024079">
    <property type="entry name" value="MetalloPept_cat_dom_sf"/>
</dbReference>